<keyword evidence="2" id="KW-1185">Reference proteome</keyword>
<gene>
    <name evidence="1" type="ORF">GH754_08625</name>
</gene>
<organism evidence="1 2">
    <name type="scientific">Salinibacillus xinjiangensis</name>
    <dbReference type="NCBI Taxonomy" id="1229268"/>
    <lineage>
        <taxon>Bacteria</taxon>
        <taxon>Bacillati</taxon>
        <taxon>Bacillota</taxon>
        <taxon>Bacilli</taxon>
        <taxon>Bacillales</taxon>
        <taxon>Bacillaceae</taxon>
        <taxon>Salinibacillus</taxon>
    </lineage>
</organism>
<proteinExistence type="predicted"/>
<dbReference type="OrthoDB" id="2678750at2"/>
<comment type="caution">
    <text evidence="1">The sequence shown here is derived from an EMBL/GenBank/DDBJ whole genome shotgun (WGS) entry which is preliminary data.</text>
</comment>
<evidence type="ECO:0000313" key="2">
    <source>
        <dbReference type="Proteomes" id="UP000480185"/>
    </source>
</evidence>
<name>A0A6G1X628_9BACI</name>
<dbReference type="Proteomes" id="UP000480185">
    <property type="component" value="Unassembled WGS sequence"/>
</dbReference>
<protein>
    <submittedName>
        <fullName evidence="1">DUF2487 family protein</fullName>
    </submittedName>
</protein>
<dbReference type="Pfam" id="PF10673">
    <property type="entry name" value="DUF2487"/>
    <property type="match status" value="1"/>
</dbReference>
<reference evidence="1 2" key="1">
    <citation type="submission" date="2019-11" db="EMBL/GenBank/DDBJ databases">
        <authorList>
            <person name="Li J."/>
        </authorList>
    </citation>
    <scope>NUCLEOTIDE SEQUENCE [LARGE SCALE GENOMIC DNA]</scope>
    <source>
        <strain evidence="1 2">J4</strain>
    </source>
</reference>
<sequence>MKWKRQDMQQYLKSKEYIDTAIVPLLPFSMEGNDEDLLSLTYQHEVMDVFTERLEKEYKGRIFRFPTYSYLATSKIEDEVERLNGYYEQLKTQPFQFVFYLTFDAKWKKHEKNLEGQLLWLPILKDGDIHQEETKKVILDQNEQITDLIRAYWSET</sequence>
<accession>A0A6G1X628</accession>
<dbReference type="AlphaFoldDB" id="A0A6G1X628"/>
<dbReference type="RefSeq" id="WP_153728316.1">
    <property type="nucleotide sequence ID" value="NZ_WJNH01000005.1"/>
</dbReference>
<dbReference type="EMBL" id="WJNH01000005">
    <property type="protein sequence ID" value="MRG86392.1"/>
    <property type="molecule type" value="Genomic_DNA"/>
</dbReference>
<evidence type="ECO:0000313" key="1">
    <source>
        <dbReference type="EMBL" id="MRG86392.1"/>
    </source>
</evidence>
<dbReference type="InterPro" id="IPR019615">
    <property type="entry name" value="DUF2487"/>
</dbReference>